<feature type="compositionally biased region" description="Basic and acidic residues" evidence="5">
    <location>
        <begin position="140"/>
        <end position="156"/>
    </location>
</feature>
<sequence length="426" mass="46268">MCGSRGGGAVGKGAGEAGNSGVVMDQYYKTKLCPYIKSGGCHRGDSCFYAHSASELRSMPNLTKTRLCKEFLMGRCPLPAEECKFAHGESDLRGTDDYFKTGICKFWKEGRCPLAADQCRHAHGEHELRERHYRRTELEKRAAAEGRDVKELIGEARRRRKNSNASTATNTTSASSGRRGSGGGHRRALMNRMAELKRGGTAGSINWDNDNASSNGSHGRNCWETSSIADSMDYQSPSSYANSPAFFATRHDHDDHFEAEAEPSPRPPIMAMPPPLPLPVQMPLPVARFMMPPQIKGNHTVDGTVQTDGKQQQQEGDEHTPECRNTDPRLLVSSNASTPMWGPMKAAGAREDTYTPVPVAWPLVPVLLAQPVPPVALAGAAGVGDDEYVADSHGHLIKTVPKYLANAFKNVDVSALQAASSVQYEC</sequence>
<accession>A0A7S1KJ77</accession>
<evidence type="ECO:0000259" key="6">
    <source>
        <dbReference type="PROSITE" id="PS50103"/>
    </source>
</evidence>
<feature type="zinc finger region" description="C3H1-type" evidence="4">
    <location>
        <begin position="27"/>
        <end position="54"/>
    </location>
</feature>
<protein>
    <recommendedName>
        <fullName evidence="6">C3H1-type domain-containing protein</fullName>
    </recommendedName>
</protein>
<keyword evidence="2 4" id="KW-0863">Zinc-finger</keyword>
<feature type="domain" description="C3H1-type" evidence="6">
    <location>
        <begin position="98"/>
        <end position="126"/>
    </location>
</feature>
<dbReference type="InterPro" id="IPR045868">
    <property type="entry name" value="Znf_C3H13/40"/>
</dbReference>
<dbReference type="GO" id="GO:0008270">
    <property type="term" value="F:zinc ion binding"/>
    <property type="evidence" value="ECO:0007669"/>
    <property type="project" value="UniProtKB-KW"/>
</dbReference>
<keyword evidence="3 4" id="KW-0862">Zinc</keyword>
<evidence type="ECO:0000256" key="5">
    <source>
        <dbReference type="SAM" id="MobiDB-lite"/>
    </source>
</evidence>
<feature type="region of interest" description="Disordered" evidence="5">
    <location>
        <begin position="140"/>
        <end position="185"/>
    </location>
</feature>
<dbReference type="PANTHER" id="PTHR38160">
    <property type="entry name" value="ZINC FINGER CCCH DOMAIN-CONTAINING PROTEIN 40"/>
    <property type="match status" value="1"/>
</dbReference>
<evidence type="ECO:0000256" key="1">
    <source>
        <dbReference type="ARBA" id="ARBA00022723"/>
    </source>
</evidence>
<dbReference type="PROSITE" id="PS50103">
    <property type="entry name" value="ZF_C3H1"/>
    <property type="match status" value="3"/>
</dbReference>
<keyword evidence="1 4" id="KW-0479">Metal-binding</keyword>
<organism evidence="7">
    <name type="scientific">Vitrella brassicaformis</name>
    <dbReference type="NCBI Taxonomy" id="1169539"/>
    <lineage>
        <taxon>Eukaryota</taxon>
        <taxon>Sar</taxon>
        <taxon>Alveolata</taxon>
        <taxon>Colpodellida</taxon>
        <taxon>Vitrellaceae</taxon>
        <taxon>Vitrella</taxon>
    </lineage>
</organism>
<feature type="compositionally biased region" description="Low complexity" evidence="5">
    <location>
        <begin position="163"/>
        <end position="178"/>
    </location>
</feature>
<evidence type="ECO:0000256" key="2">
    <source>
        <dbReference type="ARBA" id="ARBA00022771"/>
    </source>
</evidence>
<evidence type="ECO:0000256" key="4">
    <source>
        <dbReference type="PROSITE-ProRule" id="PRU00723"/>
    </source>
</evidence>
<dbReference type="Gene3D" id="4.10.1000.10">
    <property type="entry name" value="Zinc finger, CCCH-type"/>
    <property type="match status" value="3"/>
</dbReference>
<evidence type="ECO:0000256" key="3">
    <source>
        <dbReference type="ARBA" id="ARBA00022833"/>
    </source>
</evidence>
<proteinExistence type="predicted"/>
<dbReference type="AlphaFoldDB" id="A0A7S1KJ77"/>
<feature type="zinc finger region" description="C3H1-type" evidence="4">
    <location>
        <begin position="98"/>
        <end position="126"/>
    </location>
</feature>
<feature type="zinc finger region" description="C3H1-type" evidence="4">
    <location>
        <begin position="62"/>
        <end position="90"/>
    </location>
</feature>
<feature type="region of interest" description="Disordered" evidence="5">
    <location>
        <begin position="296"/>
        <end position="338"/>
    </location>
</feature>
<feature type="domain" description="C3H1-type" evidence="6">
    <location>
        <begin position="62"/>
        <end position="90"/>
    </location>
</feature>
<dbReference type="SMART" id="SM00356">
    <property type="entry name" value="ZnF_C3H1"/>
    <property type="match status" value="3"/>
</dbReference>
<dbReference type="InterPro" id="IPR036855">
    <property type="entry name" value="Znf_CCCH_sf"/>
</dbReference>
<feature type="compositionally biased region" description="Basic and acidic residues" evidence="5">
    <location>
        <begin position="316"/>
        <end position="327"/>
    </location>
</feature>
<dbReference type="InterPro" id="IPR000571">
    <property type="entry name" value="Znf_CCCH"/>
</dbReference>
<dbReference type="SUPFAM" id="SSF90229">
    <property type="entry name" value="CCCH zinc finger"/>
    <property type="match status" value="1"/>
</dbReference>
<feature type="compositionally biased region" description="Polar residues" evidence="5">
    <location>
        <begin position="301"/>
        <end position="314"/>
    </location>
</feature>
<dbReference type="PANTHER" id="PTHR38160:SF1">
    <property type="entry name" value="ZINC FINGER CCCH DOMAIN-CONTAINING PROTEIN 40"/>
    <property type="match status" value="1"/>
</dbReference>
<name>A0A7S1KJ77_9ALVE</name>
<dbReference type="EMBL" id="HBGB01052458">
    <property type="protein sequence ID" value="CAD9075622.1"/>
    <property type="molecule type" value="Transcribed_RNA"/>
</dbReference>
<feature type="domain" description="C3H1-type" evidence="6">
    <location>
        <begin position="27"/>
        <end position="54"/>
    </location>
</feature>
<evidence type="ECO:0000313" key="7">
    <source>
        <dbReference type="EMBL" id="CAD9075622.1"/>
    </source>
</evidence>
<reference evidence="7" key="1">
    <citation type="submission" date="2021-01" db="EMBL/GenBank/DDBJ databases">
        <authorList>
            <person name="Corre E."/>
            <person name="Pelletier E."/>
            <person name="Niang G."/>
            <person name="Scheremetjew M."/>
            <person name="Finn R."/>
            <person name="Kale V."/>
            <person name="Holt S."/>
            <person name="Cochrane G."/>
            <person name="Meng A."/>
            <person name="Brown T."/>
            <person name="Cohen L."/>
        </authorList>
    </citation>
    <scope>NUCLEOTIDE SEQUENCE</scope>
    <source>
        <strain evidence="7">CCMP3346</strain>
    </source>
</reference>
<gene>
    <name evidence="7" type="ORF">VBRA1451_LOCUS30710</name>
</gene>